<protein>
    <submittedName>
        <fullName evidence="1">Swi3-domain-containing protein</fullName>
    </submittedName>
</protein>
<dbReference type="EMBL" id="MU393530">
    <property type="protein sequence ID" value="KAI4862246.1"/>
    <property type="molecule type" value="Genomic_DNA"/>
</dbReference>
<comment type="caution">
    <text evidence="1">The sequence shown here is derived from an EMBL/GenBank/DDBJ whole genome shotgun (WGS) entry which is preliminary data.</text>
</comment>
<dbReference type="Proteomes" id="UP001497700">
    <property type="component" value="Unassembled WGS sequence"/>
</dbReference>
<sequence length="387" mass="42210">MASRAASKPSSVPVRSLNTDIDNYDVDDDIFAEANNEASNNQAQSKKRKDAPDLGIDEAIAIKKKPRDPIVKLDEGRLLSEKGIPRLRRKAQDLKFKGKGHEFSDTAKLLSFYQLWFDDLFPKAKFLDAAAMAEKAGHKKYMRMKRMEWIDEGKPKLAGLEEDEDLFGDPTDQPEERAPAIFPARVAPIFQTQEAERPQTPPQDDVPDDDDDFYNATPLASRTAQPASTLTAGNKGNATGGGSTSLFGNGGEPDEDDLDALMAEEEAQRPKPPTSLFGNGSSKAPQRHDEPDEDDLDALMAEAETETQPKPKPSNSGSGTEKKPVKAAGADEEDDDLDALMAEAEDRTQAPESRNVSSSKPKEATDTAKDIADADEESAMAEMDGLW</sequence>
<evidence type="ECO:0000313" key="2">
    <source>
        <dbReference type="Proteomes" id="UP001497700"/>
    </source>
</evidence>
<reference evidence="1 2" key="1">
    <citation type="journal article" date="2022" name="New Phytol.">
        <title>Ecological generalism drives hyperdiversity of secondary metabolite gene clusters in xylarialean endophytes.</title>
        <authorList>
            <person name="Franco M.E.E."/>
            <person name="Wisecaver J.H."/>
            <person name="Arnold A.E."/>
            <person name="Ju Y.M."/>
            <person name="Slot J.C."/>
            <person name="Ahrendt S."/>
            <person name="Moore L.P."/>
            <person name="Eastman K.E."/>
            <person name="Scott K."/>
            <person name="Konkel Z."/>
            <person name="Mondo S.J."/>
            <person name="Kuo A."/>
            <person name="Hayes R.D."/>
            <person name="Haridas S."/>
            <person name="Andreopoulos B."/>
            <person name="Riley R."/>
            <person name="LaButti K."/>
            <person name="Pangilinan J."/>
            <person name="Lipzen A."/>
            <person name="Amirebrahimi M."/>
            <person name="Yan J."/>
            <person name="Adam C."/>
            <person name="Keymanesh K."/>
            <person name="Ng V."/>
            <person name="Louie K."/>
            <person name="Northen T."/>
            <person name="Drula E."/>
            <person name="Henrissat B."/>
            <person name="Hsieh H.M."/>
            <person name="Youens-Clark K."/>
            <person name="Lutzoni F."/>
            <person name="Miadlikowska J."/>
            <person name="Eastwood D.C."/>
            <person name="Hamelin R.C."/>
            <person name="Grigoriev I.V."/>
            <person name="U'Ren J.M."/>
        </authorList>
    </citation>
    <scope>NUCLEOTIDE SEQUENCE [LARGE SCALE GENOMIC DNA]</scope>
    <source>
        <strain evidence="1 2">CBS 119005</strain>
    </source>
</reference>
<gene>
    <name evidence="1" type="ORF">F4820DRAFT_431076</name>
</gene>
<organism evidence="1 2">
    <name type="scientific">Hypoxylon rubiginosum</name>
    <dbReference type="NCBI Taxonomy" id="110542"/>
    <lineage>
        <taxon>Eukaryota</taxon>
        <taxon>Fungi</taxon>
        <taxon>Dikarya</taxon>
        <taxon>Ascomycota</taxon>
        <taxon>Pezizomycotina</taxon>
        <taxon>Sordariomycetes</taxon>
        <taxon>Xylariomycetidae</taxon>
        <taxon>Xylariales</taxon>
        <taxon>Hypoxylaceae</taxon>
        <taxon>Hypoxylon</taxon>
    </lineage>
</organism>
<evidence type="ECO:0000313" key="1">
    <source>
        <dbReference type="EMBL" id="KAI4862246.1"/>
    </source>
</evidence>
<proteinExistence type="predicted"/>
<name>A0ACB9YSR9_9PEZI</name>
<keyword evidence="2" id="KW-1185">Reference proteome</keyword>
<accession>A0ACB9YSR9</accession>